<keyword evidence="9" id="KW-1185">Reference proteome</keyword>
<reference evidence="8 9" key="1">
    <citation type="submission" date="2023-07" db="EMBL/GenBank/DDBJ databases">
        <title>Genomic Encyclopedia of Type Strains, Phase IV (KMG-IV): sequencing the most valuable type-strain genomes for metagenomic binning, comparative biology and taxonomic classification.</title>
        <authorList>
            <person name="Goeker M."/>
        </authorList>
    </citation>
    <scope>NUCLEOTIDE SEQUENCE [LARGE SCALE GENOMIC DNA]</scope>
    <source>
        <strain evidence="8 9">DSM 45903</strain>
    </source>
</reference>
<sequence>MTFRQFAFNNVKRNTRHYLAFFFSSIFSIMIFFIYAAFIFHPDIGKDPNLGSFIREGMAAAEVIIYGFSFLFVLYSVGHFLKVRKREFGVLTVLGISNQQLNRLLFLENLIIGVVSIFVGVLMGILLTKAFFLAAAAVFDLKELSFYFPVKALGLTIGAFLILFLIIPFFTRSMIQNSDVIGLLKGSIKPKAEPKASLLLVLLSVGTLFMAYYLASQGIRNAPLLWIMICTIVGTYFFFSQLSVYLVRWLKSKRSFFWKGSRILWLSDLAYRIKDNTRLFFLVTMVFAVAFTAIGNFMALEKSLMRMMENEPFAFYYLSEGKVPREEATRLIDQELGKAEVSFDKLKTRLVFHSVEESGYPDPEAFMKWSDYHQMTQALGWETQKLQSGETLVLKAAEAEKEFIPKQLTVTKADQSFQLSGESQASFLPRAFLIYVVPDNDYQTLSDHAPPESTHTYITYVVPEWLHQFPQTDSLENKLGQQFLQSSDLDREGEYFFARGTSLIGIKQGMNAVLFVGLFVAVIFFLAAASFLYFRLYADLEKDQHHYRAVSKIGLTEWEMKRSVMVQIAILFFLPFMVAVVHTFFALQLSQSVLDVSITKPAAVGIGLFFLLQLLYFGVVCNRYLVQVKRILV</sequence>
<organism evidence="8 9">
    <name type="scientific">Desmospora profundinema</name>
    <dbReference type="NCBI Taxonomy" id="1571184"/>
    <lineage>
        <taxon>Bacteria</taxon>
        <taxon>Bacillati</taxon>
        <taxon>Bacillota</taxon>
        <taxon>Bacilli</taxon>
        <taxon>Bacillales</taxon>
        <taxon>Thermoactinomycetaceae</taxon>
        <taxon>Desmospora</taxon>
    </lineage>
</organism>
<evidence type="ECO:0000313" key="9">
    <source>
        <dbReference type="Proteomes" id="UP001185012"/>
    </source>
</evidence>
<feature type="transmembrane region" description="Helical" evidence="6">
    <location>
        <begin position="226"/>
        <end position="247"/>
    </location>
</feature>
<keyword evidence="6" id="KW-0813">Transport</keyword>
<comment type="similarity">
    <text evidence="6">Belongs to the ABC-4 integral membrane protein family.</text>
</comment>
<keyword evidence="4 6" id="KW-1133">Transmembrane helix</keyword>
<dbReference type="PANTHER" id="PTHR46795">
    <property type="entry name" value="ABC TRANSPORTER PERMEASE-RELATED-RELATED"/>
    <property type="match status" value="1"/>
</dbReference>
<comment type="subcellular location">
    <subcellularLocation>
        <location evidence="1 6">Cell membrane</location>
        <topology evidence="1 6">Multi-pass membrane protein</topology>
    </subcellularLocation>
</comment>
<evidence type="ECO:0000256" key="1">
    <source>
        <dbReference type="ARBA" id="ARBA00004651"/>
    </source>
</evidence>
<dbReference type="PANTHER" id="PTHR46795:SF2">
    <property type="entry name" value="ABC TRANSPORTER, PERMEASE PROTEIN"/>
    <property type="match status" value="1"/>
</dbReference>
<feature type="transmembrane region" description="Helical" evidence="6">
    <location>
        <begin position="196"/>
        <end position="214"/>
    </location>
</feature>
<feature type="transmembrane region" description="Helical" evidence="6">
    <location>
        <begin position="568"/>
        <end position="590"/>
    </location>
</feature>
<feature type="domain" description="ABC3 transporter permease C-terminal" evidence="7">
    <location>
        <begin position="63"/>
        <end position="175"/>
    </location>
</feature>
<dbReference type="InterPro" id="IPR027022">
    <property type="entry name" value="ABC_permease_BceB-typ"/>
</dbReference>
<name>A0ABU1II26_9BACL</name>
<keyword evidence="2 6" id="KW-1003">Cell membrane</keyword>
<feature type="transmembrane region" description="Helical" evidence="6">
    <location>
        <begin position="18"/>
        <end position="38"/>
    </location>
</feature>
<evidence type="ECO:0000256" key="4">
    <source>
        <dbReference type="ARBA" id="ARBA00022989"/>
    </source>
</evidence>
<gene>
    <name evidence="8" type="ORF">JOE21_000411</name>
</gene>
<feature type="transmembrane region" description="Helical" evidence="6">
    <location>
        <begin position="152"/>
        <end position="175"/>
    </location>
</feature>
<feature type="transmembrane region" description="Helical" evidence="6">
    <location>
        <begin position="602"/>
        <end position="626"/>
    </location>
</feature>
<feature type="transmembrane region" description="Helical" evidence="6">
    <location>
        <begin position="110"/>
        <end position="132"/>
    </location>
</feature>
<keyword evidence="3 6" id="KW-0812">Transmembrane</keyword>
<comment type="caution">
    <text evidence="8">The sequence shown here is derived from an EMBL/GenBank/DDBJ whole genome shotgun (WGS) entry which is preliminary data.</text>
</comment>
<dbReference type="InterPro" id="IPR052536">
    <property type="entry name" value="ABC-4_Integral_Memb_Prot"/>
</dbReference>
<keyword evidence="5 6" id="KW-0472">Membrane</keyword>
<proteinExistence type="inferred from homology"/>
<dbReference type="InterPro" id="IPR003838">
    <property type="entry name" value="ABC3_permease_C"/>
</dbReference>
<evidence type="ECO:0000313" key="8">
    <source>
        <dbReference type="EMBL" id="MDR6224423.1"/>
    </source>
</evidence>
<evidence type="ECO:0000256" key="2">
    <source>
        <dbReference type="ARBA" id="ARBA00022475"/>
    </source>
</evidence>
<evidence type="ECO:0000256" key="3">
    <source>
        <dbReference type="ARBA" id="ARBA00022692"/>
    </source>
</evidence>
<dbReference type="PIRSF" id="PIRSF018968">
    <property type="entry name" value="ABC_permease_BceB"/>
    <property type="match status" value="1"/>
</dbReference>
<protein>
    <submittedName>
        <fullName evidence="8">ABC transport system permease protein</fullName>
    </submittedName>
</protein>
<feature type="transmembrane region" description="Helical" evidence="6">
    <location>
        <begin position="58"/>
        <end position="77"/>
    </location>
</feature>
<evidence type="ECO:0000256" key="6">
    <source>
        <dbReference type="PIRNR" id="PIRNR018968"/>
    </source>
</evidence>
<evidence type="ECO:0000259" key="7">
    <source>
        <dbReference type="Pfam" id="PF02687"/>
    </source>
</evidence>
<feature type="transmembrane region" description="Helical" evidence="6">
    <location>
        <begin position="279"/>
        <end position="300"/>
    </location>
</feature>
<evidence type="ECO:0000256" key="5">
    <source>
        <dbReference type="ARBA" id="ARBA00023136"/>
    </source>
</evidence>
<dbReference type="RefSeq" id="WP_309861753.1">
    <property type="nucleotide sequence ID" value="NZ_JAVDQG010000001.1"/>
</dbReference>
<feature type="transmembrane region" description="Helical" evidence="6">
    <location>
        <begin position="512"/>
        <end position="534"/>
    </location>
</feature>
<accession>A0ABU1II26</accession>
<dbReference type="Proteomes" id="UP001185012">
    <property type="component" value="Unassembled WGS sequence"/>
</dbReference>
<dbReference type="EMBL" id="JAVDQG010000001">
    <property type="protein sequence ID" value="MDR6224423.1"/>
    <property type="molecule type" value="Genomic_DNA"/>
</dbReference>
<dbReference type="Pfam" id="PF02687">
    <property type="entry name" value="FtsX"/>
    <property type="match status" value="1"/>
</dbReference>